<evidence type="ECO:0000256" key="1">
    <source>
        <dbReference type="ARBA" id="ARBA00005820"/>
    </source>
</evidence>
<dbReference type="Gene3D" id="1.25.40.10">
    <property type="entry name" value="Tetratricopeptide repeat domain"/>
    <property type="match status" value="1"/>
</dbReference>
<dbReference type="SUPFAM" id="SSF48452">
    <property type="entry name" value="TPR-like"/>
    <property type="match status" value="1"/>
</dbReference>
<keyword evidence="3 5" id="KW-0238">DNA-binding</keyword>
<keyword evidence="8" id="KW-1185">Reference proteome</keyword>
<dbReference type="SMART" id="SM01043">
    <property type="entry name" value="BTAD"/>
    <property type="match status" value="1"/>
</dbReference>
<dbReference type="InterPro" id="IPR005158">
    <property type="entry name" value="BTAD"/>
</dbReference>
<name>A0A8J3YG39_9ACTN</name>
<feature type="domain" description="OmpR/PhoB-type" evidence="6">
    <location>
        <begin position="1"/>
        <end position="103"/>
    </location>
</feature>
<dbReference type="GO" id="GO:0000160">
    <property type="term" value="P:phosphorelay signal transduction system"/>
    <property type="evidence" value="ECO:0007669"/>
    <property type="project" value="InterPro"/>
</dbReference>
<dbReference type="SUPFAM" id="SSF46894">
    <property type="entry name" value="C-terminal effector domain of the bipartite response regulators"/>
    <property type="match status" value="1"/>
</dbReference>
<dbReference type="InterPro" id="IPR036388">
    <property type="entry name" value="WH-like_DNA-bd_sf"/>
</dbReference>
<dbReference type="GO" id="GO:0006355">
    <property type="term" value="P:regulation of DNA-templated transcription"/>
    <property type="evidence" value="ECO:0007669"/>
    <property type="project" value="InterPro"/>
</dbReference>
<sequence length="611" mass="65307">MSDAMDVRFGVLGPVAAWDGSGQEVALRGPRHRAVLARLIIARERVVPLDTLVADLWPEPPEGAVAAVRTFVAALRRALEPGRAPRTPPSLLVTDGPGYALRVPAGAVDAWRFEAAVDAGTRLDEALRWWRGPAYADFPDAHWATAERARLTELRLHAVERDASGRPPELAIPALDAHVTEHPWREEGWRLLALALYRAGRQGDALAVLRRARQMLAETLGVDPGPALAGLEVDILRHEPRLAGATEPWAEVAATYDRLVRVGTRTRLESTVTLLRSLAVTGGDGLHAARSQRLATIEAAAELGDPALTARIIGAYDVPAIWTRSDDPAQAAAIVAAARRALPSLTPPALRARLLATIAVETRGTATERDAAAQAVRIAREQGDPGLLTFALNGLFMQTFHRTGLAPERLAIGHELVEVAQRHGLATAAVLGHLICLQSCAALADHPAADGHAAAVDDLAERHELPLGRVFTVWYRAMRSADPDAYRHAARVAGLSDMPGLAHGLLPLALLGLRLRAGEPPEPLDYGPYRPWVEPLLATTRDAASAALRRLPEPPRDHLSEALWCLTARAAARWGDAPLAERARAALLPAAGEVAGAASGLLTFGPVADYL</sequence>
<dbReference type="PROSITE" id="PS51755">
    <property type="entry name" value="OMPR_PHOB"/>
    <property type="match status" value="1"/>
</dbReference>
<dbReference type="RefSeq" id="WP_239151881.1">
    <property type="nucleotide sequence ID" value="NZ_BOPF01000002.1"/>
</dbReference>
<dbReference type="PANTHER" id="PTHR35807">
    <property type="entry name" value="TRANSCRIPTIONAL REGULATOR REDD-RELATED"/>
    <property type="match status" value="1"/>
</dbReference>
<evidence type="ECO:0000256" key="4">
    <source>
        <dbReference type="ARBA" id="ARBA00023163"/>
    </source>
</evidence>
<accession>A0A8J3YG39</accession>
<dbReference type="Pfam" id="PF00486">
    <property type="entry name" value="Trans_reg_C"/>
    <property type="match status" value="1"/>
</dbReference>
<evidence type="ECO:0000256" key="5">
    <source>
        <dbReference type="PROSITE-ProRule" id="PRU01091"/>
    </source>
</evidence>
<dbReference type="CDD" id="cd15831">
    <property type="entry name" value="BTAD"/>
    <property type="match status" value="1"/>
</dbReference>
<dbReference type="AlphaFoldDB" id="A0A8J3YG39"/>
<evidence type="ECO:0000256" key="3">
    <source>
        <dbReference type="ARBA" id="ARBA00023125"/>
    </source>
</evidence>
<dbReference type="PANTHER" id="PTHR35807:SF1">
    <property type="entry name" value="TRANSCRIPTIONAL REGULATOR REDD"/>
    <property type="match status" value="1"/>
</dbReference>
<organism evidence="7 8">
    <name type="scientific">Virgisporangium aliadipatigenens</name>
    <dbReference type="NCBI Taxonomy" id="741659"/>
    <lineage>
        <taxon>Bacteria</taxon>
        <taxon>Bacillati</taxon>
        <taxon>Actinomycetota</taxon>
        <taxon>Actinomycetes</taxon>
        <taxon>Micromonosporales</taxon>
        <taxon>Micromonosporaceae</taxon>
        <taxon>Virgisporangium</taxon>
    </lineage>
</organism>
<dbReference type="InterPro" id="IPR011990">
    <property type="entry name" value="TPR-like_helical_dom_sf"/>
</dbReference>
<comment type="caution">
    <text evidence="7">The sequence shown here is derived from an EMBL/GenBank/DDBJ whole genome shotgun (WGS) entry which is preliminary data.</text>
</comment>
<dbReference type="GO" id="GO:0003677">
    <property type="term" value="F:DNA binding"/>
    <property type="evidence" value="ECO:0007669"/>
    <property type="project" value="UniProtKB-UniRule"/>
</dbReference>
<reference evidence="7" key="1">
    <citation type="submission" date="2021-01" db="EMBL/GenBank/DDBJ databases">
        <title>Whole genome shotgun sequence of Virgisporangium aliadipatigenens NBRC 105644.</title>
        <authorList>
            <person name="Komaki H."/>
            <person name="Tamura T."/>
        </authorList>
    </citation>
    <scope>NUCLEOTIDE SEQUENCE</scope>
    <source>
        <strain evidence="7">NBRC 105644</strain>
    </source>
</reference>
<keyword evidence="2" id="KW-0805">Transcription regulation</keyword>
<keyword evidence="4" id="KW-0804">Transcription</keyword>
<comment type="similarity">
    <text evidence="1">Belongs to the AfsR/DnrI/RedD regulatory family.</text>
</comment>
<dbReference type="SMART" id="SM00862">
    <property type="entry name" value="Trans_reg_C"/>
    <property type="match status" value="1"/>
</dbReference>
<evidence type="ECO:0000313" key="8">
    <source>
        <dbReference type="Proteomes" id="UP000619260"/>
    </source>
</evidence>
<dbReference type="InterPro" id="IPR051677">
    <property type="entry name" value="AfsR-DnrI-RedD_regulator"/>
</dbReference>
<dbReference type="Proteomes" id="UP000619260">
    <property type="component" value="Unassembled WGS sequence"/>
</dbReference>
<dbReference type="InterPro" id="IPR016032">
    <property type="entry name" value="Sig_transdc_resp-reg_C-effctor"/>
</dbReference>
<proteinExistence type="inferred from homology"/>
<gene>
    <name evidence="7" type="ORF">Val02_06580</name>
</gene>
<dbReference type="Pfam" id="PF03704">
    <property type="entry name" value="BTAD"/>
    <property type="match status" value="1"/>
</dbReference>
<evidence type="ECO:0000256" key="2">
    <source>
        <dbReference type="ARBA" id="ARBA00023015"/>
    </source>
</evidence>
<protein>
    <submittedName>
        <fullName evidence="7">SARP family transcriptional regulator</fullName>
    </submittedName>
</protein>
<feature type="DNA-binding region" description="OmpR/PhoB-type" evidence="5">
    <location>
        <begin position="1"/>
        <end position="103"/>
    </location>
</feature>
<dbReference type="EMBL" id="BOPF01000002">
    <property type="protein sequence ID" value="GIJ43772.1"/>
    <property type="molecule type" value="Genomic_DNA"/>
</dbReference>
<evidence type="ECO:0000313" key="7">
    <source>
        <dbReference type="EMBL" id="GIJ43772.1"/>
    </source>
</evidence>
<evidence type="ECO:0000259" key="6">
    <source>
        <dbReference type="PROSITE" id="PS51755"/>
    </source>
</evidence>
<dbReference type="InterPro" id="IPR001867">
    <property type="entry name" value="OmpR/PhoB-type_DNA-bd"/>
</dbReference>
<dbReference type="Gene3D" id="1.10.10.10">
    <property type="entry name" value="Winged helix-like DNA-binding domain superfamily/Winged helix DNA-binding domain"/>
    <property type="match status" value="1"/>
</dbReference>